<feature type="region of interest" description="Disordered" evidence="1">
    <location>
        <begin position="57"/>
        <end position="104"/>
    </location>
</feature>
<evidence type="ECO:0000313" key="2">
    <source>
        <dbReference type="EMBL" id="CAL1601459.1"/>
    </source>
</evidence>
<organism evidence="2 3">
    <name type="scientific">Knipowitschia caucasica</name>
    <name type="common">Caucasian dwarf goby</name>
    <name type="synonym">Pomatoschistus caucasicus</name>
    <dbReference type="NCBI Taxonomy" id="637954"/>
    <lineage>
        <taxon>Eukaryota</taxon>
        <taxon>Metazoa</taxon>
        <taxon>Chordata</taxon>
        <taxon>Craniata</taxon>
        <taxon>Vertebrata</taxon>
        <taxon>Euteleostomi</taxon>
        <taxon>Actinopterygii</taxon>
        <taxon>Neopterygii</taxon>
        <taxon>Teleostei</taxon>
        <taxon>Neoteleostei</taxon>
        <taxon>Acanthomorphata</taxon>
        <taxon>Gobiaria</taxon>
        <taxon>Gobiiformes</taxon>
        <taxon>Gobioidei</taxon>
        <taxon>Gobiidae</taxon>
        <taxon>Gobiinae</taxon>
        <taxon>Knipowitschia</taxon>
    </lineage>
</organism>
<name>A0AAV2LLP6_KNICA</name>
<dbReference type="AlphaFoldDB" id="A0AAV2LLP6"/>
<feature type="compositionally biased region" description="Polar residues" evidence="1">
    <location>
        <begin position="72"/>
        <end position="104"/>
    </location>
</feature>
<gene>
    <name evidence="2" type="ORF">KC01_LOCUS29425</name>
</gene>
<proteinExistence type="predicted"/>
<dbReference type="EMBL" id="OZ035825">
    <property type="protein sequence ID" value="CAL1601459.1"/>
    <property type="molecule type" value="Genomic_DNA"/>
</dbReference>
<reference evidence="2 3" key="1">
    <citation type="submission" date="2024-04" db="EMBL/GenBank/DDBJ databases">
        <authorList>
            <person name="Waldvogel A.-M."/>
            <person name="Schoenle A."/>
        </authorList>
    </citation>
    <scope>NUCLEOTIDE SEQUENCE [LARGE SCALE GENOMIC DNA]</scope>
</reference>
<evidence type="ECO:0000313" key="3">
    <source>
        <dbReference type="Proteomes" id="UP001497482"/>
    </source>
</evidence>
<dbReference type="Proteomes" id="UP001497482">
    <property type="component" value="Chromosome 3"/>
</dbReference>
<evidence type="ECO:0000256" key="1">
    <source>
        <dbReference type="SAM" id="MobiDB-lite"/>
    </source>
</evidence>
<keyword evidence="3" id="KW-1185">Reference proteome</keyword>
<sequence>MAQPQLCSYSRGPTLVLLQLIHLTILNPSFVSSFWDKSIDQSPKLIYQQPNPSVHYEYSVPSADTEPHEASNAVTSGGTTTRSPHSGDTANQSDISNNKINENSLLPKATTTPAVTTKPQPVYEWVQSGHSECSATCGTVHSGVWQRESYPDNCLPYGLCDRSSTRQL</sequence>
<protein>
    <submittedName>
        <fullName evidence="2">Uncharacterized protein</fullName>
    </submittedName>
</protein>
<accession>A0AAV2LLP6</accession>